<dbReference type="InterPro" id="IPR013747">
    <property type="entry name" value="ACP_syn_III_C"/>
</dbReference>
<dbReference type="InterPro" id="IPR016039">
    <property type="entry name" value="Thiolase-like"/>
</dbReference>
<dbReference type="GO" id="GO:0033818">
    <property type="term" value="F:beta-ketoacyl-acyl-carrier-protein synthase III activity"/>
    <property type="evidence" value="ECO:0007669"/>
    <property type="project" value="UniProtKB-EC"/>
</dbReference>
<proteinExistence type="inferred from homology"/>
<keyword evidence="6" id="KW-0276">Fatty acid metabolism</keyword>
<dbReference type="InterPro" id="IPR013751">
    <property type="entry name" value="ACP_syn_III_N"/>
</dbReference>
<name>A0A6J4RDG3_9ACTN</name>
<dbReference type="PANTHER" id="PTHR34069">
    <property type="entry name" value="3-OXOACYL-[ACYL-CARRIER-PROTEIN] SYNTHASE 3"/>
    <property type="match status" value="1"/>
</dbReference>
<comment type="pathway">
    <text evidence="1">Lipid metabolism.</text>
</comment>
<protein>
    <submittedName>
        <fullName evidence="12">3-oxoacyl-[acyl-carrier-protein] synthase, KASIII</fullName>
        <ecNumber evidence="12">2.3.1.180</ecNumber>
    </submittedName>
</protein>
<evidence type="ECO:0000256" key="2">
    <source>
        <dbReference type="ARBA" id="ARBA00008642"/>
    </source>
</evidence>
<dbReference type="Gene3D" id="3.40.47.10">
    <property type="match status" value="1"/>
</dbReference>
<evidence type="ECO:0000256" key="7">
    <source>
        <dbReference type="ARBA" id="ARBA00023098"/>
    </source>
</evidence>
<evidence type="ECO:0000313" key="12">
    <source>
        <dbReference type="EMBL" id="CAA9468088.1"/>
    </source>
</evidence>
<dbReference type="GO" id="GO:0006633">
    <property type="term" value="P:fatty acid biosynthetic process"/>
    <property type="evidence" value="ECO:0007669"/>
    <property type="project" value="UniProtKB-KW"/>
</dbReference>
<evidence type="ECO:0000256" key="8">
    <source>
        <dbReference type="ARBA" id="ARBA00023160"/>
    </source>
</evidence>
<dbReference type="EC" id="2.3.1.180" evidence="12"/>
<accession>A0A6J4RDG3</accession>
<gene>
    <name evidence="12" type="ORF">AVDCRST_MAG13-222</name>
</gene>
<dbReference type="Pfam" id="PF08545">
    <property type="entry name" value="ACP_syn_III"/>
    <property type="match status" value="1"/>
</dbReference>
<evidence type="ECO:0000259" key="10">
    <source>
        <dbReference type="Pfam" id="PF08541"/>
    </source>
</evidence>
<keyword evidence="5 12" id="KW-0808">Transferase</keyword>
<evidence type="ECO:0000256" key="9">
    <source>
        <dbReference type="ARBA" id="ARBA00023315"/>
    </source>
</evidence>
<dbReference type="NCBIfam" id="TIGR00747">
    <property type="entry name" value="fabH"/>
    <property type="match status" value="1"/>
</dbReference>
<evidence type="ECO:0000256" key="3">
    <source>
        <dbReference type="ARBA" id="ARBA00022490"/>
    </source>
</evidence>
<dbReference type="EMBL" id="CADCVO010000035">
    <property type="protein sequence ID" value="CAA9468088.1"/>
    <property type="molecule type" value="Genomic_DNA"/>
</dbReference>
<feature type="domain" description="Beta-ketoacyl-[acyl-carrier-protein] synthase III N-terminal" evidence="11">
    <location>
        <begin position="124"/>
        <end position="201"/>
    </location>
</feature>
<organism evidence="12">
    <name type="scientific">uncultured Solirubrobacteraceae bacterium</name>
    <dbReference type="NCBI Taxonomy" id="1162706"/>
    <lineage>
        <taxon>Bacteria</taxon>
        <taxon>Bacillati</taxon>
        <taxon>Actinomycetota</taxon>
        <taxon>Thermoleophilia</taxon>
        <taxon>Solirubrobacterales</taxon>
        <taxon>Solirubrobacteraceae</taxon>
        <taxon>environmental samples</taxon>
    </lineage>
</organism>
<dbReference type="PANTHER" id="PTHR34069:SF2">
    <property type="entry name" value="BETA-KETOACYL-[ACYL-CARRIER-PROTEIN] SYNTHASE III"/>
    <property type="match status" value="1"/>
</dbReference>
<dbReference type="GO" id="GO:0004315">
    <property type="term" value="F:3-oxoacyl-[acyl-carrier-protein] synthase activity"/>
    <property type="evidence" value="ECO:0007669"/>
    <property type="project" value="InterPro"/>
</dbReference>
<evidence type="ECO:0000256" key="6">
    <source>
        <dbReference type="ARBA" id="ARBA00022832"/>
    </source>
</evidence>
<evidence type="ECO:0000256" key="5">
    <source>
        <dbReference type="ARBA" id="ARBA00022679"/>
    </source>
</evidence>
<evidence type="ECO:0000256" key="1">
    <source>
        <dbReference type="ARBA" id="ARBA00005189"/>
    </source>
</evidence>
<dbReference type="NCBIfam" id="NF006829">
    <property type="entry name" value="PRK09352.1"/>
    <property type="match status" value="1"/>
</dbReference>
<dbReference type="InterPro" id="IPR004655">
    <property type="entry name" value="FabH"/>
</dbReference>
<dbReference type="Pfam" id="PF08541">
    <property type="entry name" value="ACP_syn_III_C"/>
    <property type="match status" value="1"/>
</dbReference>
<keyword evidence="3" id="KW-0963">Cytoplasm</keyword>
<dbReference type="AlphaFoldDB" id="A0A6J4RDG3"/>
<evidence type="ECO:0000256" key="4">
    <source>
        <dbReference type="ARBA" id="ARBA00022516"/>
    </source>
</evidence>
<keyword evidence="4" id="KW-0444">Lipid biosynthesis</keyword>
<keyword evidence="8" id="KW-0275">Fatty acid biosynthesis</keyword>
<dbReference type="CDD" id="cd00830">
    <property type="entry name" value="KAS_III"/>
    <property type="match status" value="1"/>
</dbReference>
<reference evidence="12" key="1">
    <citation type="submission" date="2020-02" db="EMBL/GenBank/DDBJ databases">
        <authorList>
            <person name="Meier V. D."/>
        </authorList>
    </citation>
    <scope>NUCLEOTIDE SEQUENCE</scope>
    <source>
        <strain evidence="12">AVDCRST_MAG13</strain>
    </source>
</reference>
<keyword evidence="9 12" id="KW-0012">Acyltransferase</keyword>
<dbReference type="SUPFAM" id="SSF53901">
    <property type="entry name" value="Thiolase-like"/>
    <property type="match status" value="1"/>
</dbReference>
<sequence length="330" mass="33894">MLRSDPAAGAVAASPDTTRRAGVLGLGTALPDTEVGNDEIAARIGVDSEWIVRRTGISSRRRLRDDERLSDLAIEAGRRALEDAGQDPAEVDMVLVATVSQDEVMPNSAPVVAAGVGAHGAGALDVGAACSGFVSTLAVAAGLIESGRSERILLVGADALSRWTDPDDKRTASLFGDGAGAVVLAAQDGGGVGPSVIGADGGMSDLLIAPRDALIRMDGLETFKQAVRRMGESTEQVLDAAGLTHADIDLFVYHQANRRILASLAEHYELDTDKVVDAIGTLGNTSAASVPLALEQARRAGQLRPGAKLLLGAAGAGFTWSAALLEWGTA</sequence>
<evidence type="ECO:0000259" key="11">
    <source>
        <dbReference type="Pfam" id="PF08545"/>
    </source>
</evidence>
<comment type="similarity">
    <text evidence="2">Belongs to the thiolase-like superfamily. FabH family.</text>
</comment>
<keyword evidence="7" id="KW-0443">Lipid metabolism</keyword>
<dbReference type="GO" id="GO:0044550">
    <property type="term" value="P:secondary metabolite biosynthetic process"/>
    <property type="evidence" value="ECO:0007669"/>
    <property type="project" value="TreeGrafter"/>
</dbReference>
<feature type="domain" description="Beta-ketoacyl-[acyl-carrier-protein] synthase III C-terminal" evidence="10">
    <location>
        <begin position="238"/>
        <end position="327"/>
    </location>
</feature>